<dbReference type="PANTHER" id="PTHR47718:SF2">
    <property type="entry name" value="PROTEIN FAR1-RELATED SEQUENCE 5-LIKE"/>
    <property type="match status" value="1"/>
</dbReference>
<reference evidence="3" key="2">
    <citation type="submission" date="2025-08" db="UniProtKB">
        <authorList>
            <consortium name="RefSeq"/>
        </authorList>
    </citation>
    <scope>IDENTIFICATION</scope>
    <source>
        <tissue evidence="3">Leaf</tissue>
    </source>
</reference>
<reference evidence="2" key="1">
    <citation type="journal article" date="2021" name="Nat. Commun.">
        <title>Genomic analyses provide insights into spinach domestication and the genetic basis of agronomic traits.</title>
        <authorList>
            <person name="Cai X."/>
            <person name="Sun X."/>
            <person name="Xu C."/>
            <person name="Sun H."/>
            <person name="Wang X."/>
            <person name="Ge C."/>
            <person name="Zhang Z."/>
            <person name="Wang Q."/>
            <person name="Fei Z."/>
            <person name="Jiao C."/>
            <person name="Wang Q."/>
        </authorList>
    </citation>
    <scope>NUCLEOTIDE SEQUENCE [LARGE SCALE GENOMIC DNA]</scope>
    <source>
        <strain evidence="2">cv. Varoflay</strain>
    </source>
</reference>
<sequence>MDNFTANEFSDNVEILENWIPRIGMEFDSVYHAWNSWLEYGARMGFNVRKHYENKKHNHVLHCPNTSDLLSSQRNIIEVQVVEIELADDYGIRPKATHEPIGSHVGGLNNLGYTHRDHKIIRGVSAKEIIFSFDTTFGRNKEHQPLGVFVGFNHFRETTVFGATLLYDETTKSFRWLFEMFLATHGNKNPKTMFTNQDISTRKAIAKVMAKVWH</sequence>
<dbReference type="GeneID" id="110780726"/>
<dbReference type="Proteomes" id="UP000813463">
    <property type="component" value="Chromosome 4"/>
</dbReference>
<accession>A0ABM3RPE6</accession>
<feature type="domain" description="MULE transposase" evidence="1">
    <location>
        <begin position="131"/>
        <end position="211"/>
    </location>
</feature>
<gene>
    <name evidence="3" type="primary">LOC110780726</name>
</gene>
<keyword evidence="2" id="KW-1185">Reference proteome</keyword>
<name>A0ABM3RPE6_SPIOL</name>
<protein>
    <submittedName>
        <fullName evidence="3">Protein FAR1-RELATED SEQUENCE 5-like</fullName>
    </submittedName>
</protein>
<proteinExistence type="predicted"/>
<evidence type="ECO:0000313" key="2">
    <source>
        <dbReference type="Proteomes" id="UP000813463"/>
    </source>
</evidence>
<evidence type="ECO:0000259" key="1">
    <source>
        <dbReference type="Pfam" id="PF10551"/>
    </source>
</evidence>
<dbReference type="Pfam" id="PF10551">
    <property type="entry name" value="MULE"/>
    <property type="match status" value="1"/>
</dbReference>
<dbReference type="RefSeq" id="XP_056697482.1">
    <property type="nucleotide sequence ID" value="XM_056841504.1"/>
</dbReference>
<evidence type="ECO:0000313" key="3">
    <source>
        <dbReference type="RefSeq" id="XP_056697482.1"/>
    </source>
</evidence>
<dbReference type="PANTHER" id="PTHR47718">
    <property type="entry name" value="OS01G0519700 PROTEIN"/>
    <property type="match status" value="1"/>
</dbReference>
<organism evidence="2 3">
    <name type="scientific">Spinacia oleracea</name>
    <name type="common">Spinach</name>
    <dbReference type="NCBI Taxonomy" id="3562"/>
    <lineage>
        <taxon>Eukaryota</taxon>
        <taxon>Viridiplantae</taxon>
        <taxon>Streptophyta</taxon>
        <taxon>Embryophyta</taxon>
        <taxon>Tracheophyta</taxon>
        <taxon>Spermatophyta</taxon>
        <taxon>Magnoliopsida</taxon>
        <taxon>eudicotyledons</taxon>
        <taxon>Gunneridae</taxon>
        <taxon>Pentapetalae</taxon>
        <taxon>Caryophyllales</taxon>
        <taxon>Chenopodiaceae</taxon>
        <taxon>Chenopodioideae</taxon>
        <taxon>Anserineae</taxon>
        <taxon>Spinacia</taxon>
    </lineage>
</organism>
<dbReference type="InterPro" id="IPR018289">
    <property type="entry name" value="MULE_transposase_dom"/>
</dbReference>